<feature type="active site" description="For GATase activity" evidence="9">
    <location>
        <position position="2"/>
    </location>
</feature>
<dbReference type="CDD" id="cd00712">
    <property type="entry name" value="AsnB"/>
    <property type="match status" value="1"/>
</dbReference>
<dbReference type="AlphaFoldDB" id="A0A2T1DZR7"/>
<dbReference type="GO" id="GO:0006529">
    <property type="term" value="P:asparagine biosynthetic process"/>
    <property type="evidence" value="ECO:0007669"/>
    <property type="project" value="UniProtKB-KW"/>
</dbReference>
<dbReference type="InterPro" id="IPR014729">
    <property type="entry name" value="Rossmann-like_a/b/a_fold"/>
</dbReference>
<accession>A0A2T1DZR7</accession>
<keyword evidence="9" id="KW-0028">Amino-acid biosynthesis</keyword>
<dbReference type="GO" id="GO:0005829">
    <property type="term" value="C:cytosol"/>
    <property type="evidence" value="ECO:0007669"/>
    <property type="project" value="TreeGrafter"/>
</dbReference>
<reference evidence="12 13" key="2">
    <citation type="submission" date="2018-03" db="EMBL/GenBank/DDBJ databases">
        <title>The ancient ancestry and fast evolution of plastids.</title>
        <authorList>
            <person name="Moore K.R."/>
            <person name="Magnabosco C."/>
            <person name="Momper L."/>
            <person name="Gold D.A."/>
            <person name="Bosak T."/>
            <person name="Fournier G.P."/>
        </authorList>
    </citation>
    <scope>NUCLEOTIDE SEQUENCE [LARGE SCALE GENOMIC DNA]</scope>
    <source>
        <strain evidence="12 13">ULC18</strain>
    </source>
</reference>
<evidence type="ECO:0000256" key="2">
    <source>
        <dbReference type="ARBA" id="ARBA00005752"/>
    </source>
</evidence>
<evidence type="ECO:0000256" key="10">
    <source>
        <dbReference type="PIRSR" id="PIRSR001589-2"/>
    </source>
</evidence>
<dbReference type="EC" id="6.3.5.4" evidence="3"/>
<dbReference type="EMBL" id="PVWK01000117">
    <property type="protein sequence ID" value="PSB25982.1"/>
    <property type="molecule type" value="Genomic_DNA"/>
</dbReference>
<evidence type="ECO:0000256" key="6">
    <source>
        <dbReference type="ARBA" id="ARBA00022888"/>
    </source>
</evidence>
<keyword evidence="4 10" id="KW-0547">Nucleotide-binding</keyword>
<keyword evidence="5 10" id="KW-0067">ATP-binding</keyword>
<comment type="pathway">
    <text evidence="1">Amino-acid biosynthesis; L-asparagine biosynthesis; L-asparagine from L-aspartate (L-Gln route): step 1/1.</text>
</comment>
<evidence type="ECO:0000313" key="12">
    <source>
        <dbReference type="EMBL" id="PSB25982.1"/>
    </source>
</evidence>
<dbReference type="RefSeq" id="WP_106258317.1">
    <property type="nucleotide sequence ID" value="NZ_CAWNSW010000166.1"/>
</dbReference>
<dbReference type="Pfam" id="PF00733">
    <property type="entry name" value="Asn_synthase"/>
    <property type="match status" value="1"/>
</dbReference>
<dbReference type="Pfam" id="PF13537">
    <property type="entry name" value="GATase_7"/>
    <property type="match status" value="1"/>
</dbReference>
<comment type="catalytic activity">
    <reaction evidence="8">
        <text>L-aspartate + L-glutamine + ATP + H2O = L-asparagine + L-glutamate + AMP + diphosphate + H(+)</text>
        <dbReference type="Rhea" id="RHEA:12228"/>
        <dbReference type="ChEBI" id="CHEBI:15377"/>
        <dbReference type="ChEBI" id="CHEBI:15378"/>
        <dbReference type="ChEBI" id="CHEBI:29985"/>
        <dbReference type="ChEBI" id="CHEBI:29991"/>
        <dbReference type="ChEBI" id="CHEBI:30616"/>
        <dbReference type="ChEBI" id="CHEBI:33019"/>
        <dbReference type="ChEBI" id="CHEBI:58048"/>
        <dbReference type="ChEBI" id="CHEBI:58359"/>
        <dbReference type="ChEBI" id="CHEBI:456215"/>
        <dbReference type="EC" id="6.3.5.4"/>
    </reaction>
</comment>
<evidence type="ECO:0000313" key="13">
    <source>
        <dbReference type="Proteomes" id="UP000239576"/>
    </source>
</evidence>
<evidence type="ECO:0000259" key="11">
    <source>
        <dbReference type="PROSITE" id="PS51278"/>
    </source>
</evidence>
<dbReference type="InterPro" id="IPR029055">
    <property type="entry name" value="Ntn_hydrolases_N"/>
</dbReference>
<keyword evidence="6 9" id="KW-0061">Asparagine biosynthesis</keyword>
<dbReference type="InterPro" id="IPR006426">
    <property type="entry name" value="Asn_synth_AEB"/>
</dbReference>
<reference evidence="13" key="1">
    <citation type="submission" date="2018-02" db="EMBL/GenBank/DDBJ databases">
        <authorList>
            <person name="Moore K."/>
            <person name="Momper L."/>
        </authorList>
    </citation>
    <scope>NUCLEOTIDE SEQUENCE [LARGE SCALE GENOMIC DNA]</scope>
    <source>
        <strain evidence="13">ULC18</strain>
    </source>
</reference>
<dbReference type="Gene3D" id="3.40.50.620">
    <property type="entry name" value="HUPs"/>
    <property type="match status" value="1"/>
</dbReference>
<proteinExistence type="inferred from homology"/>
<dbReference type="NCBIfam" id="TIGR01536">
    <property type="entry name" value="asn_synth_AEB"/>
    <property type="match status" value="1"/>
</dbReference>
<dbReference type="SUPFAM" id="SSF52402">
    <property type="entry name" value="Adenine nucleotide alpha hydrolases-like"/>
    <property type="match status" value="1"/>
</dbReference>
<evidence type="ECO:0000256" key="5">
    <source>
        <dbReference type="ARBA" id="ARBA00022840"/>
    </source>
</evidence>
<organism evidence="12 13">
    <name type="scientific">Stenomitos frigidus ULC18</name>
    <dbReference type="NCBI Taxonomy" id="2107698"/>
    <lineage>
        <taxon>Bacteria</taxon>
        <taxon>Bacillati</taxon>
        <taxon>Cyanobacteriota</taxon>
        <taxon>Cyanophyceae</taxon>
        <taxon>Leptolyngbyales</taxon>
        <taxon>Leptolyngbyaceae</taxon>
        <taxon>Stenomitos</taxon>
    </lineage>
</organism>
<dbReference type="SUPFAM" id="SSF56235">
    <property type="entry name" value="N-terminal nucleophile aminohydrolases (Ntn hydrolases)"/>
    <property type="match status" value="1"/>
</dbReference>
<dbReference type="OrthoDB" id="9763290at2"/>
<name>A0A2T1DZR7_9CYAN</name>
<dbReference type="InterPro" id="IPR051786">
    <property type="entry name" value="ASN_synthetase/amidase"/>
</dbReference>
<dbReference type="PANTHER" id="PTHR43284:SF1">
    <property type="entry name" value="ASPARAGINE SYNTHETASE"/>
    <property type="match status" value="1"/>
</dbReference>
<evidence type="ECO:0000256" key="4">
    <source>
        <dbReference type="ARBA" id="ARBA00022741"/>
    </source>
</evidence>
<feature type="domain" description="Glutamine amidotransferase type-2" evidence="11">
    <location>
        <begin position="2"/>
        <end position="211"/>
    </location>
</feature>
<evidence type="ECO:0000256" key="1">
    <source>
        <dbReference type="ARBA" id="ARBA00005187"/>
    </source>
</evidence>
<protein>
    <recommendedName>
        <fullName evidence="3">asparagine synthase (glutamine-hydrolyzing)</fullName>
        <ecNumber evidence="3">6.3.5.4</ecNumber>
    </recommendedName>
</protein>
<evidence type="ECO:0000256" key="3">
    <source>
        <dbReference type="ARBA" id="ARBA00012737"/>
    </source>
</evidence>
<gene>
    <name evidence="12" type="primary">asnB</name>
    <name evidence="12" type="ORF">C7B82_20985</name>
</gene>
<comment type="caution">
    <text evidence="12">The sequence shown here is derived from an EMBL/GenBank/DDBJ whole genome shotgun (WGS) entry which is preliminary data.</text>
</comment>
<evidence type="ECO:0000256" key="8">
    <source>
        <dbReference type="ARBA" id="ARBA00048741"/>
    </source>
</evidence>
<dbReference type="InterPro" id="IPR033738">
    <property type="entry name" value="AsnB_N"/>
</dbReference>
<dbReference type="PANTHER" id="PTHR43284">
    <property type="entry name" value="ASPARAGINE SYNTHETASE (GLUTAMINE-HYDROLYZING)"/>
    <property type="match status" value="1"/>
</dbReference>
<comment type="similarity">
    <text evidence="2">Belongs to the asparagine synthetase family.</text>
</comment>
<dbReference type="CDD" id="cd01991">
    <property type="entry name" value="Asn_synthase_B_C"/>
    <property type="match status" value="1"/>
</dbReference>
<feature type="binding site" evidence="10">
    <location>
        <position position="98"/>
    </location>
    <ligand>
        <name>L-glutamine</name>
        <dbReference type="ChEBI" id="CHEBI:58359"/>
    </ligand>
</feature>
<evidence type="ECO:0000256" key="9">
    <source>
        <dbReference type="PIRSR" id="PIRSR001589-1"/>
    </source>
</evidence>
<dbReference type="InterPro" id="IPR001962">
    <property type="entry name" value="Asn_synthase"/>
</dbReference>
<dbReference type="Gene3D" id="3.60.20.10">
    <property type="entry name" value="Glutamine Phosphoribosylpyrophosphate, subunit 1, domain 1"/>
    <property type="match status" value="1"/>
</dbReference>
<dbReference type="Proteomes" id="UP000239576">
    <property type="component" value="Unassembled WGS sequence"/>
</dbReference>
<keyword evidence="7 9" id="KW-0315">Glutamine amidotransferase</keyword>
<dbReference type="InterPro" id="IPR017932">
    <property type="entry name" value="GATase_2_dom"/>
</dbReference>
<dbReference type="PIRSF" id="PIRSF001589">
    <property type="entry name" value="Asn_synthetase_glu-h"/>
    <property type="match status" value="1"/>
</dbReference>
<sequence>MCGIVGLIGHWAPELLGQLNQSLYHRGPDDGGEYRDQQGGVALAMRRLSILDLSGGHQPMSNHDGSVWIVFNGEIYNAPELRSRLEAKGVHFKTSHSDTECLLHLYEAYGEAMLAELNGMFAFVIYDRERKQIFGARDRFGIKPLYYTQTANHFAFASELKTLLQLPTVERHLNLQSLYHYLSLRYIPGADSIFKGIQRLPPAHSFRYRLEPQDFTIERYWQPDPSPTETHSIAEWSEMIRHELRGAVKRWALSDVPIGCSLSGGIDSTAIVGLLAEAGYERLSTYSLGFQKAEEADWNELPLARQMAERWGTQHYELLLTPDDLLRDLVRMVWSLDEPYGGGLPSWYIFQFMSRDVKVGLTGTGGDELFGNYGKWCHYENRLSRLGHPLHSMRDRIKRSASHLPELLLGADRKKRWLEYYRTFRFPMDAYFLYFSDATKRRYLSEVSGITDTADWLQTLYQTSGATEIRNGTALVDLQTQLPEEFLLMTDRFSMAHSLEARVPFLDAQLVDRVLSIPTSLRTHPNDLKYLLKQAVSDLLPAPLLTARKRGFIIPDTLWLRDKLRPLVERLLAPDRLARQGILRPEIYSRFVQPHLSGKADYTGQVWTLLMFQLWHVVFIEQASVEAPSFSWQDLV</sequence>
<dbReference type="GO" id="GO:0005524">
    <property type="term" value="F:ATP binding"/>
    <property type="evidence" value="ECO:0007669"/>
    <property type="project" value="UniProtKB-KW"/>
</dbReference>
<dbReference type="PROSITE" id="PS51278">
    <property type="entry name" value="GATASE_TYPE_2"/>
    <property type="match status" value="1"/>
</dbReference>
<dbReference type="GO" id="GO:0004066">
    <property type="term" value="F:asparagine synthase (glutamine-hydrolyzing) activity"/>
    <property type="evidence" value="ECO:0007669"/>
    <property type="project" value="UniProtKB-EC"/>
</dbReference>
<evidence type="ECO:0000256" key="7">
    <source>
        <dbReference type="ARBA" id="ARBA00022962"/>
    </source>
</evidence>
<keyword evidence="13" id="KW-1185">Reference proteome</keyword>